<evidence type="ECO:0000256" key="1">
    <source>
        <dbReference type="SAM" id="Phobius"/>
    </source>
</evidence>
<dbReference type="RefSeq" id="WP_253771476.1">
    <property type="nucleotide sequence ID" value="NZ_BAAAVE010000006.1"/>
</dbReference>
<protein>
    <recommendedName>
        <fullName evidence="4">PASTA domain-containing protein</fullName>
    </recommendedName>
</protein>
<reference evidence="2 3" key="1">
    <citation type="submission" date="2022-06" db="EMBL/GenBank/DDBJ databases">
        <title>Sequencing the genomes of 1000 actinobacteria strains.</title>
        <authorList>
            <person name="Klenk H.-P."/>
        </authorList>
    </citation>
    <scope>NUCLEOTIDE SEQUENCE [LARGE SCALE GENOMIC DNA]</scope>
    <source>
        <strain evidence="2 3">DSM 44170</strain>
    </source>
</reference>
<keyword evidence="1" id="KW-0812">Transmembrane</keyword>
<evidence type="ECO:0000313" key="3">
    <source>
        <dbReference type="Proteomes" id="UP001320766"/>
    </source>
</evidence>
<comment type="caution">
    <text evidence="2">The sequence shown here is derived from an EMBL/GenBank/DDBJ whole genome shotgun (WGS) entry which is preliminary data.</text>
</comment>
<dbReference type="EMBL" id="JAMZEC010000001">
    <property type="protein sequence ID" value="MCP2348056.1"/>
    <property type="molecule type" value="Genomic_DNA"/>
</dbReference>
<keyword evidence="1" id="KW-1133">Transmembrane helix</keyword>
<accession>A0ABT1K242</accession>
<sequence>MSNDQVFREQARVLDADLSGSATTAGADALLTEILLLERTPVPAPAARRSRRGPAPSRLLLGLAASVALAGALVVGPSLFRESGQVYASQAVTIDRDGDEYNFYITDGDPDPGELRKAFDKVGLGNVKVELMPVSPRQRNPVDGWEDSDPDAKMTSTLSDCKVRVEGCLTAFSITADIKGPATLRLGRPARPGEKYDFPIDATVPGEALAGVRIGGLTVAEAERVVREHDLKVAYELRWPLHEGVGYKVEGPVPASRVDAGWKVAEADSYNDGVIILSVEPAEGTTPPPGY</sequence>
<proteinExistence type="predicted"/>
<keyword evidence="3" id="KW-1185">Reference proteome</keyword>
<evidence type="ECO:0008006" key="4">
    <source>
        <dbReference type="Google" id="ProtNLM"/>
    </source>
</evidence>
<feature type="transmembrane region" description="Helical" evidence="1">
    <location>
        <begin position="59"/>
        <end position="80"/>
    </location>
</feature>
<keyword evidence="1" id="KW-0472">Membrane</keyword>
<dbReference type="Proteomes" id="UP001320766">
    <property type="component" value="Unassembled WGS sequence"/>
</dbReference>
<name>A0ABT1K242_9ACTN</name>
<gene>
    <name evidence="2" type="ORF">HD595_004178</name>
</gene>
<evidence type="ECO:0000313" key="2">
    <source>
        <dbReference type="EMBL" id="MCP2348056.1"/>
    </source>
</evidence>
<organism evidence="2 3">
    <name type="scientific">Nonomuraea roseoviolacea subsp. carminata</name>
    <dbReference type="NCBI Taxonomy" id="160689"/>
    <lineage>
        <taxon>Bacteria</taxon>
        <taxon>Bacillati</taxon>
        <taxon>Actinomycetota</taxon>
        <taxon>Actinomycetes</taxon>
        <taxon>Streptosporangiales</taxon>
        <taxon>Streptosporangiaceae</taxon>
        <taxon>Nonomuraea</taxon>
    </lineage>
</organism>